<dbReference type="PROSITE" id="PS50850">
    <property type="entry name" value="MFS"/>
    <property type="match status" value="1"/>
</dbReference>
<accession>A0ABV3T1W5</accession>
<comment type="caution">
    <text evidence="8">The sequence shown here is derived from an EMBL/GenBank/DDBJ whole genome shotgun (WGS) entry which is preliminary data.</text>
</comment>
<dbReference type="InterPro" id="IPR005828">
    <property type="entry name" value="MFS_sugar_transport-like"/>
</dbReference>
<dbReference type="PANTHER" id="PTHR23511">
    <property type="entry name" value="SYNAPTIC VESICLE GLYCOPROTEIN 2"/>
    <property type="match status" value="1"/>
</dbReference>
<evidence type="ECO:0000256" key="3">
    <source>
        <dbReference type="ARBA" id="ARBA00022692"/>
    </source>
</evidence>
<gene>
    <name evidence="8" type="ORF">AB3X52_14190</name>
</gene>
<dbReference type="SUPFAM" id="SSF103473">
    <property type="entry name" value="MFS general substrate transporter"/>
    <property type="match status" value="1"/>
</dbReference>
<sequence length="485" mass="51348">MSTFANPASESAGADLGPAGIIARLDRMTVWSLSYLFIGIIGTGFLFTFYDIFDINVSFVQTCVQLKSGCTPENALDSLSLPVVLNLVGYVIGTLVLSPICDRIGRRNMLLITMLVTGLGSLYNALAPDYGNFIAARFITGIGIGADLAVVNVYLNEVAPRRGRAKFTAVVFVMSALGALIGIWLGLLLTTGKSPWPEGLPFALASDSFTSGWRWMYAIGAILALLSILVRVELPESPRWLVGQGRIADADAVVAGMEAHASRRGPLAEPVIGSDVEIKPPAKLPYREIFGSRLYRRRAALLLVMWFTGYITVYSYASGFTSVLTGIKYAPPTAGVIAAVGTLGFVASSVFMALFAERLHRHYWLPINTAITLVGALLVGLAGSHLGLAFLGSAVIFFGFNGWVSPSYALTAESFPTRARSTGFALVDGVGHIGGCLGIVALAPALPHLNATAALVLVTLGMVVASVLAQFAPSTRGRVLDEVSP</sequence>
<keyword evidence="4 6" id="KW-1133">Transmembrane helix</keyword>
<evidence type="ECO:0000313" key="8">
    <source>
        <dbReference type="EMBL" id="MEX0428775.1"/>
    </source>
</evidence>
<evidence type="ECO:0000256" key="1">
    <source>
        <dbReference type="ARBA" id="ARBA00004651"/>
    </source>
</evidence>
<comment type="subcellular location">
    <subcellularLocation>
        <location evidence="1">Cell membrane</location>
        <topology evidence="1">Multi-pass membrane protein</topology>
    </subcellularLocation>
</comment>
<feature type="transmembrane region" description="Helical" evidence="6">
    <location>
        <begin position="299"/>
        <end position="317"/>
    </location>
</feature>
<feature type="transmembrane region" description="Helical" evidence="6">
    <location>
        <begin position="388"/>
        <end position="411"/>
    </location>
</feature>
<keyword evidence="2" id="KW-0813">Transport</keyword>
<feature type="transmembrane region" description="Helical" evidence="6">
    <location>
        <begin position="423"/>
        <end position="443"/>
    </location>
</feature>
<feature type="transmembrane region" description="Helical" evidence="6">
    <location>
        <begin position="109"/>
        <end position="127"/>
    </location>
</feature>
<feature type="transmembrane region" description="Helical" evidence="6">
    <location>
        <begin position="363"/>
        <end position="382"/>
    </location>
</feature>
<feature type="transmembrane region" description="Helical" evidence="6">
    <location>
        <begin position="167"/>
        <end position="192"/>
    </location>
</feature>
<proteinExistence type="predicted"/>
<dbReference type="EMBL" id="JBFPJR010000026">
    <property type="protein sequence ID" value="MEX0428775.1"/>
    <property type="molecule type" value="Genomic_DNA"/>
</dbReference>
<feature type="transmembrane region" description="Helical" evidence="6">
    <location>
        <begin position="79"/>
        <end position="97"/>
    </location>
</feature>
<dbReference type="InterPro" id="IPR005829">
    <property type="entry name" value="Sugar_transporter_CS"/>
</dbReference>
<keyword evidence="9" id="KW-1185">Reference proteome</keyword>
<evidence type="ECO:0000256" key="2">
    <source>
        <dbReference type="ARBA" id="ARBA00022448"/>
    </source>
</evidence>
<feature type="transmembrane region" description="Helical" evidence="6">
    <location>
        <begin position="212"/>
        <end position="230"/>
    </location>
</feature>
<dbReference type="Gene3D" id="1.20.1250.20">
    <property type="entry name" value="MFS general substrate transporter like domains"/>
    <property type="match status" value="1"/>
</dbReference>
<dbReference type="Proteomes" id="UP001556631">
    <property type="component" value="Unassembled WGS sequence"/>
</dbReference>
<evidence type="ECO:0000259" key="7">
    <source>
        <dbReference type="PROSITE" id="PS50850"/>
    </source>
</evidence>
<reference evidence="8 9" key="1">
    <citation type="submission" date="2024-07" db="EMBL/GenBank/DDBJ databases">
        <authorList>
            <person name="Lee S."/>
            <person name="Kang M."/>
        </authorList>
    </citation>
    <scope>NUCLEOTIDE SEQUENCE [LARGE SCALE GENOMIC DNA]</scope>
    <source>
        <strain evidence="8 9">DS6</strain>
    </source>
</reference>
<feature type="transmembrane region" description="Helical" evidence="6">
    <location>
        <begin position="449"/>
        <end position="469"/>
    </location>
</feature>
<dbReference type="Pfam" id="PF00083">
    <property type="entry name" value="Sugar_tr"/>
    <property type="match status" value="1"/>
</dbReference>
<dbReference type="CDD" id="cd17316">
    <property type="entry name" value="MFS_SV2_like"/>
    <property type="match status" value="1"/>
</dbReference>
<dbReference type="InterPro" id="IPR036259">
    <property type="entry name" value="MFS_trans_sf"/>
</dbReference>
<name>A0ABV3T1W5_9ACTN</name>
<keyword evidence="5 6" id="KW-0472">Membrane</keyword>
<evidence type="ECO:0000256" key="4">
    <source>
        <dbReference type="ARBA" id="ARBA00022989"/>
    </source>
</evidence>
<dbReference type="PROSITE" id="PS00217">
    <property type="entry name" value="SUGAR_TRANSPORT_2"/>
    <property type="match status" value="1"/>
</dbReference>
<feature type="transmembrane region" description="Helical" evidence="6">
    <location>
        <begin position="30"/>
        <end position="50"/>
    </location>
</feature>
<evidence type="ECO:0000313" key="9">
    <source>
        <dbReference type="Proteomes" id="UP001556631"/>
    </source>
</evidence>
<dbReference type="RefSeq" id="WP_367994744.1">
    <property type="nucleotide sequence ID" value="NZ_JBFPJR010000026.1"/>
</dbReference>
<keyword evidence="3 6" id="KW-0812">Transmembrane</keyword>
<dbReference type="PANTHER" id="PTHR23511:SF34">
    <property type="entry name" value="SYNAPTIC VESICLE GLYCOPROTEIN 2"/>
    <property type="match status" value="1"/>
</dbReference>
<evidence type="ECO:0000256" key="5">
    <source>
        <dbReference type="ARBA" id="ARBA00023136"/>
    </source>
</evidence>
<dbReference type="InterPro" id="IPR020846">
    <property type="entry name" value="MFS_dom"/>
</dbReference>
<evidence type="ECO:0000256" key="6">
    <source>
        <dbReference type="SAM" id="Phobius"/>
    </source>
</evidence>
<organism evidence="8 9">
    <name type="scientific">Nocardioides eburneus</name>
    <dbReference type="NCBI Taxonomy" id="3231482"/>
    <lineage>
        <taxon>Bacteria</taxon>
        <taxon>Bacillati</taxon>
        <taxon>Actinomycetota</taxon>
        <taxon>Actinomycetes</taxon>
        <taxon>Propionibacteriales</taxon>
        <taxon>Nocardioidaceae</taxon>
        <taxon>Nocardioides</taxon>
    </lineage>
</organism>
<feature type="domain" description="Major facilitator superfamily (MFS) profile" evidence="7">
    <location>
        <begin position="37"/>
        <end position="476"/>
    </location>
</feature>
<protein>
    <submittedName>
        <fullName evidence="8">MFS transporter</fullName>
    </submittedName>
</protein>
<feature type="transmembrane region" description="Helical" evidence="6">
    <location>
        <begin position="133"/>
        <end position="155"/>
    </location>
</feature>
<feature type="transmembrane region" description="Helical" evidence="6">
    <location>
        <begin position="337"/>
        <end position="356"/>
    </location>
</feature>